<evidence type="ECO:0000313" key="2">
    <source>
        <dbReference type="EMBL" id="VEL34005.1"/>
    </source>
</evidence>
<feature type="region of interest" description="Disordered" evidence="1">
    <location>
        <begin position="1"/>
        <end position="22"/>
    </location>
</feature>
<evidence type="ECO:0000256" key="1">
    <source>
        <dbReference type="SAM" id="MobiDB-lite"/>
    </source>
</evidence>
<gene>
    <name evidence="2" type="ORF">PXEA_LOCUS27445</name>
</gene>
<proteinExistence type="predicted"/>
<keyword evidence="3" id="KW-1185">Reference proteome</keyword>
<dbReference type="AlphaFoldDB" id="A0A3S5ADA7"/>
<name>A0A3S5ADA7_9PLAT</name>
<accession>A0A3S5ADA7</accession>
<evidence type="ECO:0000313" key="3">
    <source>
        <dbReference type="Proteomes" id="UP000784294"/>
    </source>
</evidence>
<sequence>MFGPAFACSTGAIGQRQRGRGRKQFEDGLAVLSLFSDILDERPDFHFRSSIIRSTRLHHRRLVDLSSQR</sequence>
<organism evidence="2 3">
    <name type="scientific">Protopolystoma xenopodis</name>
    <dbReference type="NCBI Taxonomy" id="117903"/>
    <lineage>
        <taxon>Eukaryota</taxon>
        <taxon>Metazoa</taxon>
        <taxon>Spiralia</taxon>
        <taxon>Lophotrochozoa</taxon>
        <taxon>Platyhelminthes</taxon>
        <taxon>Monogenea</taxon>
        <taxon>Polyopisthocotylea</taxon>
        <taxon>Polystomatidea</taxon>
        <taxon>Polystomatidae</taxon>
        <taxon>Protopolystoma</taxon>
    </lineage>
</organism>
<dbReference type="Proteomes" id="UP000784294">
    <property type="component" value="Unassembled WGS sequence"/>
</dbReference>
<reference evidence="2" key="1">
    <citation type="submission" date="2018-11" db="EMBL/GenBank/DDBJ databases">
        <authorList>
            <consortium name="Pathogen Informatics"/>
        </authorList>
    </citation>
    <scope>NUCLEOTIDE SEQUENCE</scope>
</reference>
<comment type="caution">
    <text evidence="2">The sequence shown here is derived from an EMBL/GenBank/DDBJ whole genome shotgun (WGS) entry which is preliminary data.</text>
</comment>
<protein>
    <submittedName>
        <fullName evidence="2">Uncharacterized protein</fullName>
    </submittedName>
</protein>
<dbReference type="EMBL" id="CAAALY010246814">
    <property type="protein sequence ID" value="VEL34005.1"/>
    <property type="molecule type" value="Genomic_DNA"/>
</dbReference>